<feature type="compositionally biased region" description="Polar residues" evidence="1">
    <location>
        <begin position="77"/>
        <end position="119"/>
    </location>
</feature>
<feature type="region of interest" description="Disordered" evidence="1">
    <location>
        <begin position="66"/>
        <end position="119"/>
    </location>
</feature>
<dbReference type="WBParaSite" id="L893_g12723.t1">
    <property type="protein sequence ID" value="L893_g12723.t1"/>
    <property type="gene ID" value="L893_g12723"/>
</dbReference>
<evidence type="ECO:0000313" key="2">
    <source>
        <dbReference type="Proteomes" id="UP000095287"/>
    </source>
</evidence>
<dbReference type="Proteomes" id="UP000095287">
    <property type="component" value="Unplaced"/>
</dbReference>
<protein>
    <submittedName>
        <fullName evidence="3">Uncharacterized protein</fullName>
    </submittedName>
</protein>
<evidence type="ECO:0000313" key="3">
    <source>
        <dbReference type="WBParaSite" id="L893_g12723.t1"/>
    </source>
</evidence>
<evidence type="ECO:0000256" key="1">
    <source>
        <dbReference type="SAM" id="MobiDB-lite"/>
    </source>
</evidence>
<organism evidence="2 3">
    <name type="scientific">Steinernema glaseri</name>
    <dbReference type="NCBI Taxonomy" id="37863"/>
    <lineage>
        <taxon>Eukaryota</taxon>
        <taxon>Metazoa</taxon>
        <taxon>Ecdysozoa</taxon>
        <taxon>Nematoda</taxon>
        <taxon>Chromadorea</taxon>
        <taxon>Rhabditida</taxon>
        <taxon>Tylenchina</taxon>
        <taxon>Panagrolaimomorpha</taxon>
        <taxon>Strongyloidoidea</taxon>
        <taxon>Steinernematidae</taxon>
        <taxon>Steinernema</taxon>
    </lineage>
</organism>
<proteinExistence type="predicted"/>
<reference evidence="3" key="1">
    <citation type="submission" date="2016-11" db="UniProtKB">
        <authorList>
            <consortium name="WormBaseParasite"/>
        </authorList>
    </citation>
    <scope>IDENTIFICATION</scope>
</reference>
<accession>A0A1I7Y5K9</accession>
<dbReference type="AlphaFoldDB" id="A0A1I7Y5K9"/>
<sequence length="223" mass="25172">MELQVNNNNVAVTSHNRRTIHCQFAPRPRTTMIVQQPKRKRDFRFQVIRVCQGPKWFVWPQFKDEDSNDEESEEVLNANQENSQDVTDQTKDSQPSVKPSPPQNLYTGHQTFTMPTDMSLTNGALTPVTATKQLNDQSPMSEPTTRRIAFKPSATKSEPISMSAPSNTFKILSISKKWNDSLGESDDEDYLDTKMAEECSQLNLGGSLPAQSGCNHNCRCFNN</sequence>
<name>A0A1I7Y5K9_9BILA</name>
<keyword evidence="2" id="KW-1185">Reference proteome</keyword>